<dbReference type="RefSeq" id="WP_201674600.1">
    <property type="nucleotide sequence ID" value="NZ_JAEQNE010000002.1"/>
</dbReference>
<dbReference type="Proteomes" id="UP000599109">
    <property type="component" value="Unassembled WGS sequence"/>
</dbReference>
<organism evidence="2 3">
    <name type="scientific">Ramlibacter monticola</name>
    <dbReference type="NCBI Taxonomy" id="1926872"/>
    <lineage>
        <taxon>Bacteria</taxon>
        <taxon>Pseudomonadati</taxon>
        <taxon>Pseudomonadota</taxon>
        <taxon>Betaproteobacteria</taxon>
        <taxon>Burkholderiales</taxon>
        <taxon>Comamonadaceae</taxon>
        <taxon>Ramlibacter</taxon>
    </lineage>
</organism>
<evidence type="ECO:0000256" key="1">
    <source>
        <dbReference type="SAM" id="MobiDB-lite"/>
    </source>
</evidence>
<gene>
    <name evidence="2" type="ORF">JJ685_12800</name>
</gene>
<name>A0A937CUG8_9BURK</name>
<feature type="region of interest" description="Disordered" evidence="1">
    <location>
        <begin position="1"/>
        <end position="32"/>
    </location>
</feature>
<accession>A0A937CUG8</accession>
<dbReference type="EMBL" id="JAEQNE010000002">
    <property type="protein sequence ID" value="MBL0392012.1"/>
    <property type="molecule type" value="Genomic_DNA"/>
</dbReference>
<comment type="caution">
    <text evidence="2">The sequence shown here is derived from an EMBL/GenBank/DDBJ whole genome shotgun (WGS) entry which is preliminary data.</text>
</comment>
<proteinExistence type="predicted"/>
<evidence type="ECO:0000313" key="2">
    <source>
        <dbReference type="EMBL" id="MBL0392012.1"/>
    </source>
</evidence>
<dbReference type="AlphaFoldDB" id="A0A937CUG8"/>
<reference evidence="2 3" key="1">
    <citation type="journal article" date="2017" name="Int. J. Syst. Evol. Microbiol.">
        <title>Ramlibacter monticola sp. nov., isolated from forest soil.</title>
        <authorList>
            <person name="Chaudhary D.K."/>
            <person name="Kim J."/>
        </authorList>
    </citation>
    <scope>NUCLEOTIDE SEQUENCE [LARGE SCALE GENOMIC DNA]</scope>
    <source>
        <strain evidence="2 3">KACC 19175</strain>
    </source>
</reference>
<keyword evidence="3" id="KW-1185">Reference proteome</keyword>
<evidence type="ECO:0008006" key="4">
    <source>
        <dbReference type="Google" id="ProtNLM"/>
    </source>
</evidence>
<protein>
    <recommendedName>
        <fullName evidence="4">Cellulose-binding protein</fullName>
    </recommendedName>
</protein>
<evidence type="ECO:0000313" key="3">
    <source>
        <dbReference type="Proteomes" id="UP000599109"/>
    </source>
</evidence>
<sequence length="587" mass="63565">MIEAETATEPATATESATAGPRTLPTSPTTAVAASTDTTLAVAALSATALPVASDRAPLGVNLEGLWDWARLQPFADTMKSSRPWGTPEAPWDEAAAVDALGWPTGDAGVVVNVRTFEPGDEGKRYRYMTPGVYRLRFTGRATVTSGSDIVIRNYVYDAVTNKSRAEVVVGPATTQLMLAFRNTNKGVRDVSLRRPDVNDTQTFTSQFVQALAPFQVVRFMDFLRTNGNPVRTWAERTEPTSGTQVTPKGAAYEYAIQLANELGKDIWINVPALADDAYVRSLALLLKQRLALGRVVYVEYSNELWNFQFSQARDNMNAAMAEAIAGDTTLTKGQSCTQALFNASSGECNPYWAGYYRVGKRTVRVARIFSEVFGAAAMNKQVRVVYATQFANPGVAEQVLKNIATYRATPSSLLYGVATAPYFYLSPELANAPAATKDQVLHSLQTSLRTEDEPFFAAGVKENGLFVRRAYTGGNFTGASHKALADYYGLKSLAYEGGPDLGQSAANGAAKIAANRDPAMGELVKSEVGQWLGCGNDLFMYFSLSSAWDRYGYWGLTNDPSDLAGAKYTAARDIANSARSAWTTCR</sequence>